<dbReference type="SUPFAM" id="SSF54637">
    <property type="entry name" value="Thioesterase/thiol ester dehydrase-isomerase"/>
    <property type="match status" value="1"/>
</dbReference>
<evidence type="ECO:0000313" key="3">
    <source>
        <dbReference type="EMBL" id="SMC10711.1"/>
    </source>
</evidence>
<keyword evidence="4" id="KW-1185">Reference proteome</keyword>
<dbReference type="Gene3D" id="3.10.129.10">
    <property type="entry name" value="Hotdog Thioesterase"/>
    <property type="match status" value="1"/>
</dbReference>
<dbReference type="RefSeq" id="WP_085798798.1">
    <property type="nucleotide sequence ID" value="NZ_FWXB01000001.1"/>
</dbReference>
<accession>A0A1X7BM62</accession>
<reference evidence="3 4" key="1">
    <citation type="submission" date="2017-03" db="EMBL/GenBank/DDBJ databases">
        <authorList>
            <person name="Afonso C.L."/>
            <person name="Miller P.J."/>
            <person name="Scott M.A."/>
            <person name="Spackman E."/>
            <person name="Goraichik I."/>
            <person name="Dimitrov K.M."/>
            <person name="Suarez D.L."/>
            <person name="Swayne D.E."/>
        </authorList>
    </citation>
    <scope>NUCLEOTIDE SEQUENCE [LARGE SCALE GENOMIC DNA]</scope>
    <source>
        <strain evidence="3 4">CECT 7745</strain>
    </source>
</reference>
<feature type="domain" description="Thioesterase" evidence="2">
    <location>
        <begin position="48"/>
        <end position="122"/>
    </location>
</feature>
<dbReference type="InterPro" id="IPR006683">
    <property type="entry name" value="Thioestr_dom"/>
</dbReference>
<protein>
    <submittedName>
        <fullName evidence="3">Thioesterase superfamily protein</fullName>
    </submittedName>
</protein>
<gene>
    <name evidence="3" type="ORF">ROA7745_00518</name>
</gene>
<dbReference type="CDD" id="cd03443">
    <property type="entry name" value="PaaI_thioesterase"/>
    <property type="match status" value="1"/>
</dbReference>
<name>A0A1X7BM62_9RHOB</name>
<evidence type="ECO:0000259" key="2">
    <source>
        <dbReference type="Pfam" id="PF03061"/>
    </source>
</evidence>
<evidence type="ECO:0000313" key="4">
    <source>
        <dbReference type="Proteomes" id="UP000193224"/>
    </source>
</evidence>
<dbReference type="AlphaFoldDB" id="A0A1X7BM62"/>
<dbReference type="InterPro" id="IPR003736">
    <property type="entry name" value="PAAI_dom"/>
</dbReference>
<evidence type="ECO:0000256" key="1">
    <source>
        <dbReference type="ARBA" id="ARBA00022801"/>
    </source>
</evidence>
<dbReference type="OrthoDB" id="9806185at2"/>
<dbReference type="NCBIfam" id="TIGR00369">
    <property type="entry name" value="unchar_dom_1"/>
    <property type="match status" value="1"/>
</dbReference>
<dbReference type="Pfam" id="PF03061">
    <property type="entry name" value="4HBT"/>
    <property type="match status" value="1"/>
</dbReference>
<dbReference type="EMBL" id="FWXB01000001">
    <property type="protein sequence ID" value="SMC10711.1"/>
    <property type="molecule type" value="Genomic_DNA"/>
</dbReference>
<keyword evidence="1" id="KW-0378">Hydrolase</keyword>
<dbReference type="GO" id="GO:0016289">
    <property type="term" value="F:acyl-CoA hydrolase activity"/>
    <property type="evidence" value="ECO:0007669"/>
    <property type="project" value="UniProtKB-ARBA"/>
</dbReference>
<dbReference type="Proteomes" id="UP000193224">
    <property type="component" value="Unassembled WGS sequence"/>
</dbReference>
<sequence>MSPLSQQRIRESFAGQSMMQTLGATLERVDQGNVEIHAPILPGSRQQHGFAHAALTFAIGDSAAGYAALSMMPEGNEVLTTEMKINLLAPAKGAYLIARGRVIKPGRRLVIVQSDVFAIDDGRETHIALLTGTMIPIAVA</sequence>
<dbReference type="InterPro" id="IPR029069">
    <property type="entry name" value="HotDog_dom_sf"/>
</dbReference>
<proteinExistence type="predicted"/>
<organism evidence="3 4">
    <name type="scientific">Roseovarius aestuarii</name>
    <dbReference type="NCBI Taxonomy" id="475083"/>
    <lineage>
        <taxon>Bacteria</taxon>
        <taxon>Pseudomonadati</taxon>
        <taxon>Pseudomonadota</taxon>
        <taxon>Alphaproteobacteria</taxon>
        <taxon>Rhodobacterales</taxon>
        <taxon>Roseobacteraceae</taxon>
        <taxon>Roseovarius</taxon>
    </lineage>
</organism>